<evidence type="ECO:0000259" key="6">
    <source>
        <dbReference type="Pfam" id="PF14833"/>
    </source>
</evidence>
<keyword evidence="3" id="KW-0520">NAD</keyword>
<evidence type="ECO:0000259" key="5">
    <source>
        <dbReference type="Pfam" id="PF03446"/>
    </source>
</evidence>
<dbReference type="SUPFAM" id="SSF48179">
    <property type="entry name" value="6-phosphogluconate dehydrogenase C-terminal domain-like"/>
    <property type="match status" value="1"/>
</dbReference>
<dbReference type="InParanoid" id="M5DZE0"/>
<dbReference type="EMBL" id="CAUI01000005">
    <property type="protein sequence ID" value="CCU78563.1"/>
    <property type="molecule type" value="Genomic_DNA"/>
</dbReference>
<dbReference type="OrthoDB" id="9786703at2"/>
<comment type="caution">
    <text evidence="7">The sequence shown here is derived from an EMBL/GenBank/DDBJ whole genome shotgun (WGS) entry which is preliminary data.</text>
</comment>
<feature type="domain" description="6-phosphogluconate dehydrogenase NADP-binding" evidence="5">
    <location>
        <begin position="3"/>
        <end position="160"/>
    </location>
</feature>
<dbReference type="GO" id="GO:0050661">
    <property type="term" value="F:NADP binding"/>
    <property type="evidence" value="ECO:0007669"/>
    <property type="project" value="InterPro"/>
</dbReference>
<dbReference type="EC" id="1.1.1.60" evidence="7"/>
<dbReference type="STRING" id="1293054.HSACCH_00714"/>
<protein>
    <submittedName>
        <fullName evidence="7">2-hydroxy-3-oxopropionate reductase</fullName>
        <ecNumber evidence="7">1.1.1.60</ecNumber>
    </submittedName>
</protein>
<dbReference type="AlphaFoldDB" id="M5DZE0"/>
<reference evidence="8" key="1">
    <citation type="journal article" date="2013" name="Genome Announc.">
        <title>Genome Sequence of Halanaerobium saccharolyticum subsp. saccharolyticum Strain DSM 6643T, a Halophilic Hydrogen-Producing Bacterium.</title>
        <authorList>
            <person name="Kivisto A."/>
            <person name="Larjo A."/>
            <person name="Ciranna A."/>
            <person name="Santala V."/>
            <person name="Roos C."/>
            <person name="Karp M."/>
        </authorList>
    </citation>
    <scope>NUCLEOTIDE SEQUENCE [LARGE SCALE GENOMIC DNA]</scope>
    <source>
        <strain evidence="8">DSM 6643</strain>
    </source>
</reference>
<accession>M5DZE0</accession>
<dbReference type="InterPro" id="IPR036291">
    <property type="entry name" value="NAD(P)-bd_dom_sf"/>
</dbReference>
<dbReference type="Gene3D" id="1.10.1040.10">
    <property type="entry name" value="N-(1-d-carboxylethyl)-l-norvaline Dehydrogenase, domain 2"/>
    <property type="match status" value="1"/>
</dbReference>
<evidence type="ECO:0000256" key="2">
    <source>
        <dbReference type="ARBA" id="ARBA00023002"/>
    </source>
</evidence>
<dbReference type="InterPro" id="IPR015815">
    <property type="entry name" value="HIBADH-related"/>
</dbReference>
<organism evidence="7 8">
    <name type="scientific">Halanaerobium saccharolyticum subsp. saccharolyticum DSM 6643</name>
    <dbReference type="NCBI Taxonomy" id="1293054"/>
    <lineage>
        <taxon>Bacteria</taxon>
        <taxon>Bacillati</taxon>
        <taxon>Bacillota</taxon>
        <taxon>Clostridia</taxon>
        <taxon>Halanaerobiales</taxon>
        <taxon>Halanaerobiaceae</taxon>
        <taxon>Halanaerobium</taxon>
    </lineage>
</organism>
<sequence>MNKIGFIGLGIMGESMCANLLKKRDEEILVYDLNEEKIEMMVKQGAVRAASNQDLAAKADIIISMVPKGEHVKAVYNEIAEELNEDKIWIDMSTINPAISKDIAAEVKKKGSVMVEAPVVKSKSAAEAGTLGIYFGGDKEVYNQVKDLLLCMGENIIHLGDNGSGLMMKICHNMLVGEVQNAVNEMMTLAQKSDIEIDDFAKAISYGGGQNFYLDAKAESIKNRDFSTAFSVENMNKDVNIAAEIKEDLNLNLPGIDLVKDVYQKAMEENYGKEDFSASIKAVEKRL</sequence>
<dbReference type="SUPFAM" id="SSF51735">
    <property type="entry name" value="NAD(P)-binding Rossmann-fold domains"/>
    <property type="match status" value="1"/>
</dbReference>
<keyword evidence="8" id="KW-1185">Reference proteome</keyword>
<evidence type="ECO:0000256" key="1">
    <source>
        <dbReference type="ARBA" id="ARBA00009080"/>
    </source>
</evidence>
<feature type="domain" description="3-hydroxyisobutyrate dehydrogenase-like NAD-binding" evidence="6">
    <location>
        <begin position="163"/>
        <end position="282"/>
    </location>
</feature>
<dbReference type="InterPro" id="IPR013328">
    <property type="entry name" value="6PGD_dom2"/>
</dbReference>
<dbReference type="InterPro" id="IPR029154">
    <property type="entry name" value="HIBADH-like_NADP-bd"/>
</dbReference>
<feature type="active site" evidence="4">
    <location>
        <position position="169"/>
    </location>
</feature>
<dbReference type="FunCoup" id="M5DZE0">
    <property type="interactions" value="355"/>
</dbReference>
<dbReference type="PIRSF" id="PIRSF000103">
    <property type="entry name" value="HIBADH"/>
    <property type="match status" value="1"/>
</dbReference>
<evidence type="ECO:0000256" key="4">
    <source>
        <dbReference type="PIRSR" id="PIRSR000103-1"/>
    </source>
</evidence>
<dbReference type="Pfam" id="PF03446">
    <property type="entry name" value="NAD_binding_2"/>
    <property type="match status" value="1"/>
</dbReference>
<evidence type="ECO:0000313" key="7">
    <source>
        <dbReference type="EMBL" id="CCU78563.1"/>
    </source>
</evidence>
<dbReference type="PANTHER" id="PTHR22981">
    <property type="entry name" value="3-HYDROXYISOBUTYRATE DEHYDROGENASE-RELATED"/>
    <property type="match status" value="1"/>
</dbReference>
<dbReference type="InterPro" id="IPR008927">
    <property type="entry name" value="6-PGluconate_DH-like_C_sf"/>
</dbReference>
<dbReference type="InterPro" id="IPR006115">
    <property type="entry name" value="6PGDH_NADP-bd"/>
</dbReference>
<name>M5DZE0_9FIRM</name>
<dbReference type="eggNOG" id="COG2084">
    <property type="taxonomic scope" value="Bacteria"/>
</dbReference>
<evidence type="ECO:0000256" key="3">
    <source>
        <dbReference type="ARBA" id="ARBA00023027"/>
    </source>
</evidence>
<dbReference type="PANTHER" id="PTHR22981:SF7">
    <property type="entry name" value="3-HYDROXYISOBUTYRATE DEHYDROGENASE, MITOCHONDRIAL"/>
    <property type="match status" value="1"/>
</dbReference>
<gene>
    <name evidence="7" type="ORF">HSACCH_00714</name>
</gene>
<evidence type="ECO:0000313" key="8">
    <source>
        <dbReference type="Proteomes" id="UP000012063"/>
    </source>
</evidence>
<dbReference type="Gene3D" id="3.40.50.720">
    <property type="entry name" value="NAD(P)-binding Rossmann-like Domain"/>
    <property type="match status" value="1"/>
</dbReference>
<comment type="similarity">
    <text evidence="1">Belongs to the HIBADH-related family.</text>
</comment>
<proteinExistence type="inferred from homology"/>
<dbReference type="Pfam" id="PF14833">
    <property type="entry name" value="NAD_binding_11"/>
    <property type="match status" value="1"/>
</dbReference>
<dbReference type="RefSeq" id="WP_005487903.1">
    <property type="nucleotide sequence ID" value="NZ_CAUI01000005.1"/>
</dbReference>
<dbReference type="Proteomes" id="UP000012063">
    <property type="component" value="Unassembled WGS sequence"/>
</dbReference>
<keyword evidence="2 7" id="KW-0560">Oxidoreductase</keyword>
<dbReference type="GO" id="GO:0051287">
    <property type="term" value="F:NAD binding"/>
    <property type="evidence" value="ECO:0007669"/>
    <property type="project" value="InterPro"/>
</dbReference>
<dbReference type="GO" id="GO:0008679">
    <property type="term" value="F:2-hydroxy-3-oxopropionate reductase activity"/>
    <property type="evidence" value="ECO:0007669"/>
    <property type="project" value="UniProtKB-EC"/>
</dbReference>